<dbReference type="GO" id="GO:0016787">
    <property type="term" value="F:hydrolase activity"/>
    <property type="evidence" value="ECO:0007669"/>
    <property type="project" value="UniProtKB-KW"/>
</dbReference>
<dbReference type="SUPFAM" id="SSF53474">
    <property type="entry name" value="alpha/beta-Hydrolases"/>
    <property type="match status" value="1"/>
</dbReference>
<dbReference type="RefSeq" id="WP_110937477.1">
    <property type="nucleotide sequence ID" value="NZ_KZ614146.1"/>
</dbReference>
<dbReference type="OrthoDB" id="9805423at2"/>
<dbReference type="InterPro" id="IPR050471">
    <property type="entry name" value="AB_hydrolase"/>
</dbReference>
<dbReference type="PANTHER" id="PTHR43433:SF5">
    <property type="entry name" value="AB HYDROLASE-1 DOMAIN-CONTAINING PROTEIN"/>
    <property type="match status" value="1"/>
</dbReference>
<organism evidence="2 3">
    <name type="scientific">Salipaludibacillus neizhouensis</name>
    <dbReference type="NCBI Taxonomy" id="885475"/>
    <lineage>
        <taxon>Bacteria</taxon>
        <taxon>Bacillati</taxon>
        <taxon>Bacillota</taxon>
        <taxon>Bacilli</taxon>
        <taxon>Bacillales</taxon>
        <taxon>Bacillaceae</taxon>
    </lineage>
</organism>
<dbReference type="AlphaFoldDB" id="A0A3A9K2W5"/>
<proteinExistence type="predicted"/>
<sequence length="260" mass="29481">MPFSKEKGEPSIYYETIGRGMPIIFIPPPGVGHLTFRYQVSLMDECQIITFDIRGDGRSGRTSIPMAMEQLAYDVKRVLDANHVGKAVICGYSNGASIAQEFAINYPERTAGLILIGGFYAVRSFLLEKEYQIGIWAAKNLKTSLAAGLAKNHFTNKQAADELFNEIIRSDAKMLASQYHVGLHYSSTDRLHQIKASLLLIYGAKDYYIQSYQYLFRKLIPKTEVAYVHKMKHQVPTKSPHECNALIREWMRRTKLIASH</sequence>
<gene>
    <name evidence="2" type="ORF">CR203_10985</name>
</gene>
<dbReference type="InterPro" id="IPR000073">
    <property type="entry name" value="AB_hydrolase_1"/>
</dbReference>
<feature type="domain" description="AB hydrolase-1" evidence="1">
    <location>
        <begin position="44"/>
        <end position="228"/>
    </location>
</feature>
<dbReference type="Pfam" id="PF00561">
    <property type="entry name" value="Abhydrolase_1"/>
    <property type="match status" value="1"/>
</dbReference>
<evidence type="ECO:0000259" key="1">
    <source>
        <dbReference type="Pfam" id="PF00561"/>
    </source>
</evidence>
<evidence type="ECO:0000313" key="3">
    <source>
        <dbReference type="Proteomes" id="UP000281498"/>
    </source>
</evidence>
<accession>A0A3A9K2W5</accession>
<reference evidence="2 3" key="1">
    <citation type="submission" date="2017-10" db="EMBL/GenBank/DDBJ databases">
        <title>Bacillus sp. nov., a halophilic bacterium isolated from a Keqin Lake.</title>
        <authorList>
            <person name="Wang H."/>
        </authorList>
    </citation>
    <scope>NUCLEOTIDE SEQUENCE [LARGE SCALE GENOMIC DNA]</scope>
    <source>
        <strain evidence="2 3">KCTC 13187</strain>
    </source>
</reference>
<dbReference type="PANTHER" id="PTHR43433">
    <property type="entry name" value="HYDROLASE, ALPHA/BETA FOLD FAMILY PROTEIN"/>
    <property type="match status" value="1"/>
</dbReference>
<dbReference type="Proteomes" id="UP000281498">
    <property type="component" value="Unassembled WGS sequence"/>
</dbReference>
<protein>
    <submittedName>
        <fullName evidence="2">Hydrolase</fullName>
    </submittedName>
</protein>
<dbReference type="EMBL" id="PDOE01000004">
    <property type="protein sequence ID" value="RKL67037.1"/>
    <property type="molecule type" value="Genomic_DNA"/>
</dbReference>
<name>A0A3A9K2W5_9BACI</name>
<keyword evidence="2" id="KW-0378">Hydrolase</keyword>
<evidence type="ECO:0000313" key="2">
    <source>
        <dbReference type="EMBL" id="RKL67037.1"/>
    </source>
</evidence>
<keyword evidence="3" id="KW-1185">Reference proteome</keyword>
<comment type="caution">
    <text evidence="2">The sequence shown here is derived from an EMBL/GenBank/DDBJ whole genome shotgun (WGS) entry which is preliminary data.</text>
</comment>
<dbReference type="Gene3D" id="3.40.50.1820">
    <property type="entry name" value="alpha/beta hydrolase"/>
    <property type="match status" value="1"/>
</dbReference>
<dbReference type="PRINTS" id="PR00111">
    <property type="entry name" value="ABHYDROLASE"/>
</dbReference>
<dbReference type="InterPro" id="IPR029058">
    <property type="entry name" value="AB_hydrolase_fold"/>
</dbReference>